<evidence type="ECO:0000313" key="4">
    <source>
        <dbReference type="EMBL" id="KJA21900.1"/>
    </source>
</evidence>
<evidence type="ECO:0000256" key="1">
    <source>
        <dbReference type="SAM" id="MobiDB-lite"/>
    </source>
</evidence>
<accession>A0A0D2PPR7</accession>
<organism evidence="4 5">
    <name type="scientific">Hypholoma sublateritium (strain FD-334 SS-4)</name>
    <dbReference type="NCBI Taxonomy" id="945553"/>
    <lineage>
        <taxon>Eukaryota</taxon>
        <taxon>Fungi</taxon>
        <taxon>Dikarya</taxon>
        <taxon>Basidiomycota</taxon>
        <taxon>Agaricomycotina</taxon>
        <taxon>Agaricomycetes</taxon>
        <taxon>Agaricomycetidae</taxon>
        <taxon>Agaricales</taxon>
        <taxon>Agaricineae</taxon>
        <taxon>Strophariaceae</taxon>
        <taxon>Hypholoma</taxon>
    </lineage>
</organism>
<name>A0A0D2PPR7_HYPSF</name>
<evidence type="ECO:0000259" key="2">
    <source>
        <dbReference type="Pfam" id="PF03235"/>
    </source>
</evidence>
<dbReference type="PANTHER" id="PTHR39639:SF1">
    <property type="entry name" value="DUF262 DOMAIN-CONTAINING PROTEIN"/>
    <property type="match status" value="1"/>
</dbReference>
<feature type="region of interest" description="Disordered" evidence="1">
    <location>
        <begin position="241"/>
        <end position="297"/>
    </location>
</feature>
<reference evidence="4" key="2">
    <citation type="submission" date="2014-04" db="EMBL/GenBank/DDBJ databases">
        <title>Evolutionary Origins and Diversification of the Mycorrhizal Mutualists.</title>
        <authorList>
            <consortium name="DOE Joint Genome Institute"/>
            <person name="Kohler A."/>
            <person name="Kuo A."/>
            <person name="Nagy L.G."/>
            <person name="Floudas D."/>
            <person name="Copeland A."/>
            <person name="Barry K.W."/>
            <person name="Cichocki N."/>
            <person name="Veneault-Fourrey C."/>
            <person name="LaButti K."/>
            <person name="Lindquist E.A."/>
            <person name="Lipzen A."/>
            <person name="Lundell T."/>
            <person name="Morin E."/>
            <person name="Murat C."/>
            <person name="Riley R."/>
            <person name="Ohm R."/>
            <person name="Sun H."/>
            <person name="Tunlid A."/>
            <person name="Henrissat B."/>
            <person name="Grigoriev I.V."/>
            <person name="Hibbett D.S."/>
            <person name="Martin F."/>
            <person name="Consortium M.G."/>
        </authorList>
    </citation>
    <scope>NUCLEOTIDE SEQUENCE [LARGE SCALE GENOMIC DNA]</scope>
    <source>
        <strain evidence="4">FD-334 SS-4</strain>
    </source>
</reference>
<gene>
    <name evidence="3" type="ORF">HYPSUDRAFT_202590</name>
    <name evidence="4" type="ORF">HYPSUDRAFT_202595</name>
</gene>
<sequence>MPSLNDNVNASGISEATTKPDTRRKQVRPPRFTTYSMSSIYAWLQDDLVTFNPDYQQSVAWTNAKQVGLINSLFNNYYIAPIIFSVKRDLDGGEIRVCIDGQHRLRSIQRFMLGEISSKNDSPDLDGYFNNLIDSNVKLITEPAKNVFVNKQFPCVEYEDLTADQEREIFQSVHLCDIPISINTPTRLCHKAQRPSAIRWQSRTSKTQDVAAKFQTQLKKQSKKRRQATYQAQALSGLKGLGKGRQATERLDGPAVQKRGKRVRQEVDERLILPAGTRRKVKKPSREPLLVSSGRRF</sequence>
<feature type="region of interest" description="Disordered" evidence="1">
    <location>
        <begin position="1"/>
        <end position="29"/>
    </location>
</feature>
<keyword evidence="5" id="KW-1185">Reference proteome</keyword>
<dbReference type="InterPro" id="IPR004919">
    <property type="entry name" value="GmrSD_N"/>
</dbReference>
<reference evidence="5" key="1">
    <citation type="submission" date="2014-04" db="EMBL/GenBank/DDBJ databases">
        <title>Evolutionary Origins and Diversification of the Mycorrhizal Mutualists.</title>
        <authorList>
            <consortium name="DOE Joint Genome Institute"/>
            <consortium name="Mycorrhizal Genomics Consortium"/>
            <person name="Kohler A."/>
            <person name="Kuo A."/>
            <person name="Nagy L.G."/>
            <person name="Floudas D."/>
            <person name="Copeland A."/>
            <person name="Barry K.W."/>
            <person name="Cichocki N."/>
            <person name="Veneault-Fourrey C."/>
            <person name="LaButti K."/>
            <person name="Lindquist E.A."/>
            <person name="Lipzen A."/>
            <person name="Lundell T."/>
            <person name="Morin E."/>
            <person name="Murat C."/>
            <person name="Riley R."/>
            <person name="Ohm R."/>
            <person name="Sun H."/>
            <person name="Tunlid A."/>
            <person name="Henrissat B."/>
            <person name="Grigoriev I.V."/>
            <person name="Hibbett D.S."/>
            <person name="Martin F."/>
        </authorList>
    </citation>
    <scope>NUCLEOTIDE SEQUENCE [LARGE SCALE GENOMIC DNA]</scope>
    <source>
        <strain evidence="5">FD-334 SS-4</strain>
    </source>
</reference>
<proteinExistence type="predicted"/>
<dbReference type="Pfam" id="PF03235">
    <property type="entry name" value="GmrSD_N"/>
    <property type="match status" value="1"/>
</dbReference>
<dbReference type="AlphaFoldDB" id="A0A0D2PPR7"/>
<dbReference type="EMBL" id="KN817554">
    <property type="protein sequence ID" value="KJA21900.1"/>
    <property type="molecule type" value="Genomic_DNA"/>
</dbReference>
<dbReference type="EMBL" id="KN817554">
    <property type="protein sequence ID" value="KJA21895.1"/>
    <property type="molecule type" value="Genomic_DNA"/>
</dbReference>
<evidence type="ECO:0000313" key="3">
    <source>
        <dbReference type="EMBL" id="KJA21895.1"/>
    </source>
</evidence>
<dbReference type="STRING" id="945553.A0A0D2PPR7"/>
<evidence type="ECO:0000313" key="5">
    <source>
        <dbReference type="Proteomes" id="UP000054270"/>
    </source>
</evidence>
<dbReference type="OrthoDB" id="5419821at2759"/>
<feature type="domain" description="GmrSD restriction endonucleases N-terminal" evidence="2">
    <location>
        <begin position="50"/>
        <end position="168"/>
    </location>
</feature>
<dbReference type="PANTHER" id="PTHR39639">
    <property type="entry name" value="CHROMOSOME 16, WHOLE GENOME SHOTGUN SEQUENCE"/>
    <property type="match status" value="1"/>
</dbReference>
<feature type="compositionally biased region" description="Polar residues" evidence="1">
    <location>
        <begin position="1"/>
        <end position="17"/>
    </location>
</feature>
<protein>
    <recommendedName>
        <fullName evidence="2">GmrSD restriction endonucleases N-terminal domain-containing protein</fullName>
    </recommendedName>
</protein>
<dbReference type="Proteomes" id="UP000054270">
    <property type="component" value="Unassembled WGS sequence"/>
</dbReference>